<evidence type="ECO:0000256" key="5">
    <source>
        <dbReference type="ARBA" id="ARBA00022519"/>
    </source>
</evidence>
<evidence type="ECO:0000256" key="10">
    <source>
        <dbReference type="ARBA" id="ARBA00024722"/>
    </source>
</evidence>
<dbReference type="InterPro" id="IPR017871">
    <property type="entry name" value="ABC_transporter-like_CS"/>
</dbReference>
<keyword evidence="7 14" id="KW-0067">ATP-binding</keyword>
<dbReference type="InterPro" id="IPR005116">
    <property type="entry name" value="Transp-assoc_OB_typ1"/>
</dbReference>
<organism evidence="14 15">
    <name type="scientific">Bradyrhizobium centrolobii</name>
    <dbReference type="NCBI Taxonomy" id="1505087"/>
    <lineage>
        <taxon>Bacteria</taxon>
        <taxon>Pseudomonadati</taxon>
        <taxon>Pseudomonadota</taxon>
        <taxon>Alphaproteobacteria</taxon>
        <taxon>Hyphomicrobiales</taxon>
        <taxon>Nitrobacteraceae</taxon>
        <taxon>Bradyrhizobium</taxon>
    </lineage>
</organism>
<dbReference type="InterPro" id="IPR050334">
    <property type="entry name" value="Molybdenum_import_ModC"/>
</dbReference>
<comment type="similarity">
    <text evidence="1">Belongs to the ABC transporter superfamily.</text>
</comment>
<dbReference type="GO" id="GO:0016887">
    <property type="term" value="F:ATP hydrolysis activity"/>
    <property type="evidence" value="ECO:0007669"/>
    <property type="project" value="InterPro"/>
</dbReference>
<dbReference type="InterPro" id="IPR027417">
    <property type="entry name" value="P-loop_NTPase"/>
</dbReference>
<evidence type="ECO:0000259" key="13">
    <source>
        <dbReference type="PROSITE" id="PS51866"/>
    </source>
</evidence>
<dbReference type="NCBIfam" id="TIGR02142">
    <property type="entry name" value="modC_ABC"/>
    <property type="match status" value="1"/>
</dbReference>
<dbReference type="GO" id="GO:0015098">
    <property type="term" value="F:molybdate ion transmembrane transporter activity"/>
    <property type="evidence" value="ECO:0007669"/>
    <property type="project" value="InterPro"/>
</dbReference>
<evidence type="ECO:0000256" key="6">
    <source>
        <dbReference type="ARBA" id="ARBA00022741"/>
    </source>
</evidence>
<dbReference type="PANTHER" id="PTHR43514:SF4">
    <property type="entry name" value="ABC TRANSPORTER I FAMILY MEMBER 10"/>
    <property type="match status" value="1"/>
</dbReference>
<proteinExistence type="inferred from homology"/>
<dbReference type="PROSITE" id="PS51866">
    <property type="entry name" value="MOP"/>
    <property type="match status" value="1"/>
</dbReference>
<dbReference type="Gene3D" id="3.40.50.300">
    <property type="entry name" value="P-loop containing nucleotide triphosphate hydrolases"/>
    <property type="match status" value="1"/>
</dbReference>
<evidence type="ECO:0000256" key="2">
    <source>
        <dbReference type="ARBA" id="ARBA00022448"/>
    </source>
</evidence>
<dbReference type="PROSITE" id="PS00211">
    <property type="entry name" value="ABC_TRANSPORTER_1"/>
    <property type="match status" value="1"/>
</dbReference>
<evidence type="ECO:0000256" key="7">
    <source>
        <dbReference type="ARBA" id="ARBA00022840"/>
    </source>
</evidence>
<dbReference type="InterPro" id="IPR004606">
    <property type="entry name" value="Mop_domain"/>
</dbReference>
<evidence type="ECO:0000256" key="11">
    <source>
        <dbReference type="PROSITE-ProRule" id="PRU01213"/>
    </source>
</evidence>
<dbReference type="InterPro" id="IPR003593">
    <property type="entry name" value="AAA+_ATPase"/>
</dbReference>
<dbReference type="Proteomes" id="UP000076959">
    <property type="component" value="Unassembled WGS sequence"/>
</dbReference>
<protein>
    <submittedName>
        <fullName evidence="14">Molybdenum ABC transporter ATP-binding protein</fullName>
    </submittedName>
</protein>
<dbReference type="SUPFAM" id="SSF52540">
    <property type="entry name" value="P-loop containing nucleoside triphosphate hydrolases"/>
    <property type="match status" value="1"/>
</dbReference>
<reference evidence="14 15" key="1">
    <citation type="submission" date="2016-03" db="EMBL/GenBank/DDBJ databases">
        <title>Draft Genome Sequence of the Strain BR 10245 (Bradyrhizobium sp.) isolated from nodules of Centrolobium paraense.</title>
        <authorList>
            <person name="Simoes-Araujo J.L.Sr."/>
            <person name="Barauna A.C."/>
            <person name="Silva K."/>
            <person name="Zilli J.E."/>
        </authorList>
    </citation>
    <scope>NUCLEOTIDE SEQUENCE [LARGE SCALE GENOMIC DNA]</scope>
    <source>
        <strain evidence="14 15">BR 10245</strain>
    </source>
</reference>
<name>A0A176YIR7_9BRAD</name>
<comment type="function">
    <text evidence="10">Involved in beta-(1--&gt;2)glucan export. Transmembrane domains (TMD) form a pore in the inner membrane and the ATP-binding domain (NBD) is responsible for energy generation.</text>
</comment>
<dbReference type="PROSITE" id="PS50893">
    <property type="entry name" value="ABC_TRANSPORTER_2"/>
    <property type="match status" value="1"/>
</dbReference>
<dbReference type="Gene3D" id="2.40.50.100">
    <property type="match status" value="1"/>
</dbReference>
<evidence type="ECO:0000313" key="14">
    <source>
        <dbReference type="EMBL" id="OAF05785.1"/>
    </source>
</evidence>
<evidence type="ECO:0000256" key="4">
    <source>
        <dbReference type="ARBA" id="ARBA00022505"/>
    </source>
</evidence>
<keyword evidence="6" id="KW-0547">Nucleotide-binding</keyword>
<dbReference type="SUPFAM" id="SSF50331">
    <property type="entry name" value="MOP-like"/>
    <property type="match status" value="1"/>
</dbReference>
<dbReference type="InterPro" id="IPR011868">
    <property type="entry name" value="ModC_ABC_ATP-bd"/>
</dbReference>
<dbReference type="STRING" id="1505087.AYJ54_02510"/>
<evidence type="ECO:0000256" key="3">
    <source>
        <dbReference type="ARBA" id="ARBA00022475"/>
    </source>
</evidence>
<dbReference type="Pfam" id="PF00005">
    <property type="entry name" value="ABC_tran"/>
    <property type="match status" value="1"/>
</dbReference>
<keyword evidence="2" id="KW-0813">Transport</keyword>
<keyword evidence="15" id="KW-1185">Reference proteome</keyword>
<keyword evidence="5" id="KW-0997">Cell inner membrane</keyword>
<evidence type="ECO:0000313" key="15">
    <source>
        <dbReference type="Proteomes" id="UP000076959"/>
    </source>
</evidence>
<dbReference type="AlphaFoldDB" id="A0A176YIR7"/>
<dbReference type="Pfam" id="PF03459">
    <property type="entry name" value="TOBE"/>
    <property type="match status" value="1"/>
</dbReference>
<comment type="caution">
    <text evidence="14">The sequence shown here is derived from an EMBL/GenBank/DDBJ whole genome shotgun (WGS) entry which is preliminary data.</text>
</comment>
<accession>A0A176YIR7</accession>
<dbReference type="SMART" id="SM00382">
    <property type="entry name" value="AAA"/>
    <property type="match status" value="1"/>
</dbReference>
<evidence type="ECO:0000259" key="12">
    <source>
        <dbReference type="PROSITE" id="PS50893"/>
    </source>
</evidence>
<keyword evidence="4 11" id="KW-0500">Molybdenum</keyword>
<evidence type="ECO:0000256" key="9">
    <source>
        <dbReference type="ARBA" id="ARBA00023136"/>
    </source>
</evidence>
<dbReference type="RefSeq" id="WP_063704119.1">
    <property type="nucleotide sequence ID" value="NZ_LUUB01000079.1"/>
</dbReference>
<dbReference type="EMBL" id="LUUB01000079">
    <property type="protein sequence ID" value="OAF05785.1"/>
    <property type="molecule type" value="Genomic_DNA"/>
</dbReference>
<gene>
    <name evidence="14" type="ORF">AYJ54_02510</name>
</gene>
<dbReference type="OrthoDB" id="9802264at2"/>
<keyword evidence="8" id="KW-1278">Translocase</keyword>
<dbReference type="InterPro" id="IPR008995">
    <property type="entry name" value="Mo/tungstate-bd_C_term_dom"/>
</dbReference>
<evidence type="ECO:0000256" key="8">
    <source>
        <dbReference type="ARBA" id="ARBA00022967"/>
    </source>
</evidence>
<feature type="domain" description="ABC transporter" evidence="12">
    <location>
        <begin position="1"/>
        <end position="232"/>
    </location>
</feature>
<dbReference type="GO" id="GO:0140359">
    <property type="term" value="F:ABC-type transporter activity"/>
    <property type="evidence" value="ECO:0007669"/>
    <property type="project" value="InterPro"/>
</dbReference>
<evidence type="ECO:0000256" key="1">
    <source>
        <dbReference type="ARBA" id="ARBA00005417"/>
    </source>
</evidence>
<dbReference type="GO" id="GO:0016020">
    <property type="term" value="C:membrane"/>
    <property type="evidence" value="ECO:0007669"/>
    <property type="project" value="InterPro"/>
</dbReference>
<dbReference type="InterPro" id="IPR003439">
    <property type="entry name" value="ABC_transporter-like_ATP-bd"/>
</dbReference>
<sequence length="377" mass="41486">MIRVAVQHRLGSFDLNAQFESDGRVTALFGRSGSGKTSLVNAIGGLIRPACAHISLDGEILVDTEQRVFVAKHRRRVAYVFQDARLFPHLTVRQNLLYGRWFTPPAKRFGQLAQVVELLGIGHLLQRRPRNLSGGEKQRVAIGRALLASPRLLIMDEPLASLDEARKAEILPYLERLYDETKVPTIYVSHSVLEVARLADTLVVMAEGRVEATGPTADVMARLDLPPFTDLIEAGAVLEAEILKHDDSFGLTVLSLCGSRLWVPRLDRHRVGAKVRVHIRARDVMLSTRPPDRLSALNVLRGTIAEIGPQRGPIRDVRLDCSGQAILARITRRSVESLHLTEGTTVYAVIKAVGLDRQTFGAASRHANGADTTAIPI</sequence>
<dbReference type="GO" id="GO:0005524">
    <property type="term" value="F:ATP binding"/>
    <property type="evidence" value="ECO:0007669"/>
    <property type="project" value="UniProtKB-KW"/>
</dbReference>
<feature type="domain" description="Mop" evidence="13">
    <location>
        <begin position="293"/>
        <end position="359"/>
    </location>
</feature>
<keyword evidence="3" id="KW-1003">Cell membrane</keyword>
<keyword evidence="9" id="KW-0472">Membrane</keyword>
<dbReference type="PANTHER" id="PTHR43514">
    <property type="entry name" value="ABC TRANSPORTER I FAMILY MEMBER 10"/>
    <property type="match status" value="1"/>
</dbReference>